<dbReference type="EMBL" id="ML996117">
    <property type="protein sequence ID" value="KAF2737295.1"/>
    <property type="molecule type" value="Genomic_DNA"/>
</dbReference>
<accession>A0A9P4V6E2</accession>
<dbReference type="PANTHER" id="PTHR21255">
    <property type="entry name" value="T-COMPLEX-ASSOCIATED-TESTIS-EXPRESSED 1/ DYNEIN LIGHT CHAIN"/>
    <property type="match status" value="1"/>
</dbReference>
<proteinExistence type="predicted"/>
<evidence type="ECO:0000313" key="2">
    <source>
        <dbReference type="Proteomes" id="UP000799444"/>
    </source>
</evidence>
<dbReference type="GO" id="GO:0045505">
    <property type="term" value="F:dynein intermediate chain binding"/>
    <property type="evidence" value="ECO:0007669"/>
    <property type="project" value="TreeGrafter"/>
</dbReference>
<dbReference type="OrthoDB" id="10059120at2759"/>
<keyword evidence="2" id="KW-1185">Reference proteome</keyword>
<dbReference type="CDD" id="cd21456">
    <property type="entry name" value="DLC-like_SpDlc1-like"/>
    <property type="match status" value="1"/>
</dbReference>
<dbReference type="GO" id="GO:0005868">
    <property type="term" value="C:cytoplasmic dynein complex"/>
    <property type="evidence" value="ECO:0007669"/>
    <property type="project" value="TreeGrafter"/>
</dbReference>
<dbReference type="InterPro" id="IPR005334">
    <property type="entry name" value="Tctex-1-like"/>
</dbReference>
<dbReference type="AlphaFoldDB" id="A0A9P4V6E2"/>
<evidence type="ECO:0000313" key="1">
    <source>
        <dbReference type="EMBL" id="KAF2737295.1"/>
    </source>
</evidence>
<gene>
    <name evidence="1" type="ORF">EJ04DRAFT_488288</name>
</gene>
<dbReference type="InterPro" id="IPR038586">
    <property type="entry name" value="Tctex-1-like_sf"/>
</dbReference>
<organism evidence="1 2">
    <name type="scientific">Polyplosphaeria fusca</name>
    <dbReference type="NCBI Taxonomy" id="682080"/>
    <lineage>
        <taxon>Eukaryota</taxon>
        <taxon>Fungi</taxon>
        <taxon>Dikarya</taxon>
        <taxon>Ascomycota</taxon>
        <taxon>Pezizomycotina</taxon>
        <taxon>Dothideomycetes</taxon>
        <taxon>Pleosporomycetidae</taxon>
        <taxon>Pleosporales</taxon>
        <taxon>Tetraplosphaeriaceae</taxon>
        <taxon>Polyplosphaeria</taxon>
    </lineage>
</organism>
<reference evidence="1" key="1">
    <citation type="journal article" date="2020" name="Stud. Mycol.">
        <title>101 Dothideomycetes genomes: a test case for predicting lifestyles and emergence of pathogens.</title>
        <authorList>
            <person name="Haridas S."/>
            <person name="Albert R."/>
            <person name="Binder M."/>
            <person name="Bloem J."/>
            <person name="Labutti K."/>
            <person name="Salamov A."/>
            <person name="Andreopoulos B."/>
            <person name="Baker S."/>
            <person name="Barry K."/>
            <person name="Bills G."/>
            <person name="Bluhm B."/>
            <person name="Cannon C."/>
            <person name="Castanera R."/>
            <person name="Culley D."/>
            <person name="Daum C."/>
            <person name="Ezra D."/>
            <person name="Gonzalez J."/>
            <person name="Henrissat B."/>
            <person name="Kuo A."/>
            <person name="Liang C."/>
            <person name="Lipzen A."/>
            <person name="Lutzoni F."/>
            <person name="Magnuson J."/>
            <person name="Mondo S."/>
            <person name="Nolan M."/>
            <person name="Ohm R."/>
            <person name="Pangilinan J."/>
            <person name="Park H.-J."/>
            <person name="Ramirez L."/>
            <person name="Alfaro M."/>
            <person name="Sun H."/>
            <person name="Tritt A."/>
            <person name="Yoshinaga Y."/>
            <person name="Zwiers L.-H."/>
            <person name="Turgeon B."/>
            <person name="Goodwin S."/>
            <person name="Spatafora J."/>
            <person name="Crous P."/>
            <person name="Grigoriev I."/>
        </authorList>
    </citation>
    <scope>NUCLEOTIDE SEQUENCE</scope>
    <source>
        <strain evidence="1">CBS 125425</strain>
    </source>
</reference>
<dbReference type="Pfam" id="PF03645">
    <property type="entry name" value="Tctex-1"/>
    <property type="match status" value="1"/>
</dbReference>
<dbReference type="GO" id="GO:0007018">
    <property type="term" value="P:microtubule-based movement"/>
    <property type="evidence" value="ECO:0007669"/>
    <property type="project" value="TreeGrafter"/>
</dbReference>
<dbReference type="GO" id="GO:0005737">
    <property type="term" value="C:cytoplasm"/>
    <property type="evidence" value="ECO:0007669"/>
    <property type="project" value="TreeGrafter"/>
</dbReference>
<protein>
    <recommendedName>
        <fullName evidence="3">Dynein light chain</fullName>
    </recommendedName>
</protein>
<name>A0A9P4V6E2_9PLEO</name>
<dbReference type="Proteomes" id="UP000799444">
    <property type="component" value="Unassembled WGS sequence"/>
</dbReference>
<dbReference type="PANTHER" id="PTHR21255:SF4">
    <property type="entry name" value="DYNEIN LIGHT CHAIN TCTEX-TYPE"/>
    <property type="match status" value="1"/>
</dbReference>
<comment type="caution">
    <text evidence="1">The sequence shown here is derived from an EMBL/GenBank/DDBJ whole genome shotgun (WGS) entry which is preliminary data.</text>
</comment>
<dbReference type="Gene3D" id="3.30.1140.40">
    <property type="entry name" value="Tctex-1"/>
    <property type="match status" value="1"/>
</dbReference>
<sequence>MASPLPTTELQQIATSACETAFGSTEKYDHSLVMGWNSTIINNILQSLIEKTKQGDQSPAFKYIVNSTIIQHLVSPEEASSGGRRGMHSSIGAYWNNEKDGTWSFKWEGAEKKGMDIVVSITWIGV</sequence>
<evidence type="ECO:0008006" key="3">
    <source>
        <dbReference type="Google" id="ProtNLM"/>
    </source>
</evidence>